<dbReference type="InterPro" id="IPR017881">
    <property type="entry name" value="NirD"/>
</dbReference>
<dbReference type="GO" id="GO:0008942">
    <property type="term" value="F:nitrite reductase [NAD(P)H] activity"/>
    <property type="evidence" value="ECO:0007669"/>
    <property type="project" value="InterPro"/>
</dbReference>
<dbReference type="PROSITE" id="PS51300">
    <property type="entry name" value="NIRD"/>
    <property type="match status" value="1"/>
</dbReference>
<keyword evidence="4" id="KW-0408">Iron</keyword>
<feature type="domain" description="Rieske" evidence="7">
    <location>
        <begin position="21"/>
        <end position="122"/>
    </location>
</feature>
<keyword evidence="5" id="KW-0411">Iron-sulfur</keyword>
<dbReference type="RefSeq" id="WP_061605626.1">
    <property type="nucleotide sequence ID" value="NZ_CP162579.1"/>
</dbReference>
<dbReference type="Pfam" id="PF13806">
    <property type="entry name" value="Rieske_2"/>
    <property type="match status" value="1"/>
</dbReference>
<dbReference type="OrthoDB" id="516687at2"/>
<dbReference type="NCBIfam" id="TIGR02378">
    <property type="entry name" value="nirD_assim_sml"/>
    <property type="match status" value="1"/>
</dbReference>
<dbReference type="InterPro" id="IPR012748">
    <property type="entry name" value="Rieske-like_NirD"/>
</dbReference>
<gene>
    <name evidence="8" type="primary">nirD</name>
    <name evidence="8" type="ORF">BE15_04090</name>
</gene>
<keyword evidence="6" id="KW-0534">Nitrate assimilation</keyword>
<evidence type="ECO:0000256" key="5">
    <source>
        <dbReference type="ARBA" id="ARBA00023014"/>
    </source>
</evidence>
<comment type="caution">
    <text evidence="8">The sequence shown here is derived from an EMBL/GenBank/DDBJ whole genome shotgun (WGS) entry which is preliminary data.</text>
</comment>
<evidence type="ECO:0000256" key="1">
    <source>
        <dbReference type="ARBA" id="ARBA00022714"/>
    </source>
</evidence>
<protein>
    <submittedName>
        <fullName evidence="8">Nitrite reductase small subunit</fullName>
    </submittedName>
</protein>
<sequence length="133" mass="14257">MSELQQTSNARRSEGMTQGWTEVCGVDDIIPNTGVCALVGARQIAVVRVGEGEEIYAVSNFDPFSKAFVISRGIVGDKGGVPKIASPIYKQNFDLRTGQCLDDPSVRIPVYPVRVRGGRVEVQATALPFTAAS</sequence>
<dbReference type="CDD" id="cd03529">
    <property type="entry name" value="Rieske_NirD"/>
    <property type="match status" value="1"/>
</dbReference>
<dbReference type="AlphaFoldDB" id="A0A150R0D0"/>
<name>A0A150R0D0_SORCE</name>
<evidence type="ECO:0000313" key="8">
    <source>
        <dbReference type="EMBL" id="KYF73697.1"/>
    </source>
</evidence>
<organism evidence="8 9">
    <name type="scientific">Sorangium cellulosum</name>
    <name type="common">Polyangium cellulosum</name>
    <dbReference type="NCBI Taxonomy" id="56"/>
    <lineage>
        <taxon>Bacteria</taxon>
        <taxon>Pseudomonadati</taxon>
        <taxon>Myxococcota</taxon>
        <taxon>Polyangia</taxon>
        <taxon>Polyangiales</taxon>
        <taxon>Polyangiaceae</taxon>
        <taxon>Sorangium</taxon>
    </lineage>
</organism>
<keyword evidence="2" id="KW-0479">Metal-binding</keyword>
<evidence type="ECO:0000256" key="4">
    <source>
        <dbReference type="ARBA" id="ARBA00023004"/>
    </source>
</evidence>
<dbReference type="SUPFAM" id="SSF50022">
    <property type="entry name" value="ISP domain"/>
    <property type="match status" value="1"/>
</dbReference>
<dbReference type="GO" id="GO:0046872">
    <property type="term" value="F:metal ion binding"/>
    <property type="evidence" value="ECO:0007669"/>
    <property type="project" value="UniProtKB-KW"/>
</dbReference>
<dbReference type="PROSITE" id="PS51296">
    <property type="entry name" value="RIESKE"/>
    <property type="match status" value="1"/>
</dbReference>
<dbReference type="PANTHER" id="PTHR40562:SF1">
    <property type="entry name" value="NITRITE REDUCTASE (NADH) SMALL SUBUNIT"/>
    <property type="match status" value="1"/>
</dbReference>
<evidence type="ECO:0000256" key="2">
    <source>
        <dbReference type="ARBA" id="ARBA00022723"/>
    </source>
</evidence>
<evidence type="ECO:0000256" key="6">
    <source>
        <dbReference type="ARBA" id="ARBA00023063"/>
    </source>
</evidence>
<keyword evidence="3" id="KW-0560">Oxidoreductase</keyword>
<reference evidence="8 9" key="1">
    <citation type="submission" date="2014-02" db="EMBL/GenBank/DDBJ databases">
        <title>The small core and large imbalanced accessory genome model reveals a collaborative survival strategy of Sorangium cellulosum strains in nature.</title>
        <authorList>
            <person name="Han K."/>
            <person name="Peng R."/>
            <person name="Blom J."/>
            <person name="Li Y.-Z."/>
        </authorList>
    </citation>
    <scope>NUCLEOTIDE SEQUENCE [LARGE SCALE GENOMIC DNA]</scope>
    <source>
        <strain evidence="8 9">So0008-312</strain>
    </source>
</reference>
<evidence type="ECO:0000313" key="9">
    <source>
        <dbReference type="Proteomes" id="UP000075260"/>
    </source>
</evidence>
<accession>A0A150R0D0</accession>
<dbReference type="EMBL" id="JEMA01000173">
    <property type="protein sequence ID" value="KYF73697.1"/>
    <property type="molecule type" value="Genomic_DNA"/>
</dbReference>
<evidence type="ECO:0000259" key="7">
    <source>
        <dbReference type="PROSITE" id="PS51296"/>
    </source>
</evidence>
<proteinExistence type="predicted"/>
<evidence type="ECO:0000256" key="3">
    <source>
        <dbReference type="ARBA" id="ARBA00023002"/>
    </source>
</evidence>
<dbReference type="GO" id="GO:0051537">
    <property type="term" value="F:2 iron, 2 sulfur cluster binding"/>
    <property type="evidence" value="ECO:0007669"/>
    <property type="project" value="UniProtKB-KW"/>
</dbReference>
<dbReference type="PANTHER" id="PTHR40562">
    <property type="match status" value="1"/>
</dbReference>
<dbReference type="Proteomes" id="UP000075260">
    <property type="component" value="Unassembled WGS sequence"/>
</dbReference>
<dbReference type="InterPro" id="IPR017941">
    <property type="entry name" value="Rieske_2Fe-2S"/>
</dbReference>
<dbReference type="GO" id="GO:0042128">
    <property type="term" value="P:nitrate assimilation"/>
    <property type="evidence" value="ECO:0007669"/>
    <property type="project" value="UniProtKB-KW"/>
</dbReference>
<dbReference type="InterPro" id="IPR036922">
    <property type="entry name" value="Rieske_2Fe-2S_sf"/>
</dbReference>
<dbReference type="Gene3D" id="2.102.10.10">
    <property type="entry name" value="Rieske [2Fe-2S] iron-sulphur domain"/>
    <property type="match status" value="1"/>
</dbReference>
<keyword evidence="1" id="KW-0001">2Fe-2S</keyword>